<dbReference type="Proteomes" id="UP000756530">
    <property type="component" value="Unassembled WGS sequence"/>
</dbReference>
<comment type="caution">
    <text evidence="2">The sequence shown here is derived from an EMBL/GenBank/DDBJ whole genome shotgun (WGS) entry which is preliminary data.</text>
</comment>
<feature type="signal peptide" evidence="1">
    <location>
        <begin position="1"/>
        <end position="23"/>
    </location>
</feature>
<proteinExistence type="predicted"/>
<name>A0ABS6SWV6_9RHOB</name>
<keyword evidence="3" id="KW-1185">Reference proteome</keyword>
<evidence type="ECO:0008006" key="4">
    <source>
        <dbReference type="Google" id="ProtNLM"/>
    </source>
</evidence>
<evidence type="ECO:0000256" key="1">
    <source>
        <dbReference type="SAM" id="SignalP"/>
    </source>
</evidence>
<keyword evidence="1" id="KW-0732">Signal</keyword>
<organism evidence="2 3">
    <name type="scientific">Maritimibacter dapengensis</name>
    <dbReference type="NCBI Taxonomy" id="2836868"/>
    <lineage>
        <taxon>Bacteria</taxon>
        <taxon>Pseudomonadati</taxon>
        <taxon>Pseudomonadota</taxon>
        <taxon>Alphaproteobacteria</taxon>
        <taxon>Rhodobacterales</taxon>
        <taxon>Roseobacteraceae</taxon>
        <taxon>Maritimibacter</taxon>
    </lineage>
</organism>
<evidence type="ECO:0000313" key="2">
    <source>
        <dbReference type="EMBL" id="MBV7377438.1"/>
    </source>
</evidence>
<protein>
    <recommendedName>
        <fullName evidence="4">Peptidase C-terminal archaeal/bacterial domain-containing protein</fullName>
    </recommendedName>
</protein>
<evidence type="ECO:0000313" key="3">
    <source>
        <dbReference type="Proteomes" id="UP000756530"/>
    </source>
</evidence>
<reference evidence="2 3" key="1">
    <citation type="submission" date="2021-05" db="EMBL/GenBank/DDBJ databases">
        <title>Culturable bacteria isolated from Daya Bay.</title>
        <authorList>
            <person name="Zheng W."/>
            <person name="Yu S."/>
            <person name="Huang Y."/>
        </authorList>
    </citation>
    <scope>NUCLEOTIDE SEQUENCE [LARGE SCALE GENOMIC DNA]</scope>
    <source>
        <strain evidence="2 3">DP4N28-5</strain>
    </source>
</reference>
<accession>A0ABS6SWV6</accession>
<feature type="chain" id="PRO_5045560455" description="Peptidase C-terminal archaeal/bacterial domain-containing protein" evidence="1">
    <location>
        <begin position="24"/>
        <end position="199"/>
    </location>
</feature>
<sequence>MIGPYRFPAMVLATLSFAAPAFAAEQDAIDGCIDAVRERVGLIGGEILNSSFSEAATEVYLMAADGTYWRCLAYSDGAVGELTEVSEADLPDFPDPFEPTRVTFDSGASGATYEATMEAGGVAQYVLSASAGQTMSVVIDPMGADMYFQIIGPDDSRLIGGTDATEPFSGTLPASGDYTVEIVSQSSDVSDYSVTFGVE</sequence>
<dbReference type="RefSeq" id="WP_218390325.1">
    <property type="nucleotide sequence ID" value="NZ_JAHUZE010000001.1"/>
</dbReference>
<gene>
    <name evidence="2" type="ORF">KJP28_00765</name>
</gene>
<dbReference type="EMBL" id="JAHUZE010000001">
    <property type="protein sequence ID" value="MBV7377438.1"/>
    <property type="molecule type" value="Genomic_DNA"/>
</dbReference>